<protein>
    <submittedName>
        <fullName evidence="1">AAA family ATPase</fullName>
    </submittedName>
</protein>
<dbReference type="Gene3D" id="3.40.50.300">
    <property type="entry name" value="P-loop containing nucleotide triphosphate hydrolases"/>
    <property type="match status" value="2"/>
</dbReference>
<dbReference type="OrthoDB" id="9763659at2"/>
<dbReference type="Gene3D" id="2.30.30.940">
    <property type="match status" value="1"/>
</dbReference>
<evidence type="ECO:0000313" key="1">
    <source>
        <dbReference type="EMBL" id="MUH72798.1"/>
    </source>
</evidence>
<evidence type="ECO:0000313" key="2">
    <source>
        <dbReference type="Proteomes" id="UP000439994"/>
    </source>
</evidence>
<dbReference type="AlphaFoldDB" id="A0A6N8F966"/>
<dbReference type="InterPro" id="IPR027417">
    <property type="entry name" value="P-loop_NTPase"/>
</dbReference>
<dbReference type="RefSeq" id="WP_155695949.1">
    <property type="nucleotide sequence ID" value="NZ_WOCD01000003.1"/>
</dbReference>
<dbReference type="Proteomes" id="UP000439994">
    <property type="component" value="Unassembled WGS sequence"/>
</dbReference>
<organism evidence="1 2">
    <name type="scientific">Psychrosphaera haliotis</name>
    <dbReference type="NCBI Taxonomy" id="555083"/>
    <lineage>
        <taxon>Bacteria</taxon>
        <taxon>Pseudomonadati</taxon>
        <taxon>Pseudomonadota</taxon>
        <taxon>Gammaproteobacteria</taxon>
        <taxon>Alteromonadales</taxon>
        <taxon>Pseudoalteromonadaceae</taxon>
        <taxon>Psychrosphaera</taxon>
    </lineage>
</organism>
<dbReference type="EMBL" id="WOCD01000003">
    <property type="protein sequence ID" value="MUH72798.1"/>
    <property type="molecule type" value="Genomic_DNA"/>
</dbReference>
<accession>A0A6N8F966</accession>
<name>A0A6N8F966_9GAMM</name>
<keyword evidence="2" id="KW-1185">Reference proteome</keyword>
<dbReference type="Pfam" id="PF13604">
    <property type="entry name" value="AAA_30"/>
    <property type="match status" value="1"/>
</dbReference>
<proteinExistence type="predicted"/>
<comment type="caution">
    <text evidence="1">The sequence shown here is derived from an EMBL/GenBank/DDBJ whole genome shotgun (WGS) entry which is preliminary data.</text>
</comment>
<dbReference type="SUPFAM" id="SSF52540">
    <property type="entry name" value="P-loop containing nucleoside triphosphate hydrolases"/>
    <property type="match status" value="2"/>
</dbReference>
<sequence>MQSVSIYNESGYKVIGAAIAKSAANNLAEEANIETFTIAKLLKDAKKLKLDNTILMIDEAGQVSTKDMLKLIKLTKENNSKLILVGEDKQLDAIEHAGTLRYLSQPEVIGTTRIESIRRQSEDWAKQVVVDFRDGNSEKALFELDNRGLLNICDGSKFTKQFLIEKWSQYNDNNPEKDSIMLAQRWDDVMDLNNLARQELQKIGSLSTKEVELDCTVSNKTFLQKFAIGERVRLTKNDYKLGLTNGDMGKIIDIYPLEDGSYNLNLQLYSGKSIKINSEEYCDKNGNLNLIQAYAMTVYSSQGLTIDGDSFVYYTSGMDRSNTYVACSRHKDNSHLFINKTEINELISDRNKIVHKDKAFMHVLAEKISNNERSFLATELAPNIQTKNVEIEI</sequence>
<dbReference type="CDD" id="cd18809">
    <property type="entry name" value="SF1_C_RecD"/>
    <property type="match status" value="1"/>
</dbReference>
<gene>
    <name evidence="1" type="ORF">GNP35_10020</name>
</gene>
<reference evidence="1 2" key="1">
    <citation type="submission" date="2019-11" db="EMBL/GenBank/DDBJ databases">
        <title>P. haliotis isolates from Z. marina roots.</title>
        <authorList>
            <person name="Cohen M."/>
            <person name="Jospin G."/>
            <person name="Eisen J.A."/>
            <person name="Coil D.A."/>
        </authorList>
    </citation>
    <scope>NUCLEOTIDE SEQUENCE [LARGE SCALE GENOMIC DNA]</scope>
    <source>
        <strain evidence="1 2">UCD-MCMsp1aY</strain>
    </source>
</reference>